<dbReference type="STRING" id="8154.ENSACLP00000017643"/>
<evidence type="ECO:0008006" key="6">
    <source>
        <dbReference type="Google" id="ProtNLM"/>
    </source>
</evidence>
<feature type="coiled-coil region" evidence="1">
    <location>
        <begin position="66"/>
        <end position="121"/>
    </location>
</feature>
<keyword evidence="3" id="KW-1133">Transmembrane helix</keyword>
<keyword evidence="5" id="KW-1185">Reference proteome</keyword>
<name>A0A3P8PKV7_ASTCA</name>
<reference evidence="4" key="3">
    <citation type="submission" date="2025-09" db="UniProtKB">
        <authorList>
            <consortium name="Ensembl"/>
        </authorList>
    </citation>
    <scope>IDENTIFICATION</scope>
</reference>
<feature type="coiled-coil region" evidence="1">
    <location>
        <begin position="176"/>
        <end position="242"/>
    </location>
</feature>
<protein>
    <recommendedName>
        <fullName evidence="6">Plasmalemma vesicle associated protein b</fullName>
    </recommendedName>
</protein>
<dbReference type="OMA" id="ETNKSCD"/>
<feature type="transmembrane region" description="Helical" evidence="3">
    <location>
        <begin position="28"/>
        <end position="54"/>
    </location>
</feature>
<dbReference type="GO" id="GO:0002693">
    <property type="term" value="P:positive regulation of cellular extravasation"/>
    <property type="evidence" value="ECO:0007669"/>
    <property type="project" value="TreeGrafter"/>
</dbReference>
<keyword evidence="1" id="KW-0175">Coiled coil</keyword>
<evidence type="ECO:0000313" key="4">
    <source>
        <dbReference type="Ensembl" id="ENSACLP00000017643.2"/>
    </source>
</evidence>
<dbReference type="Proteomes" id="UP000265100">
    <property type="component" value="Chromosome 17"/>
</dbReference>
<organism evidence="4 5">
    <name type="scientific">Astatotilapia calliptera</name>
    <name type="common">Eastern happy</name>
    <name type="synonym">Chromis callipterus</name>
    <dbReference type="NCBI Taxonomy" id="8154"/>
    <lineage>
        <taxon>Eukaryota</taxon>
        <taxon>Metazoa</taxon>
        <taxon>Chordata</taxon>
        <taxon>Craniata</taxon>
        <taxon>Vertebrata</taxon>
        <taxon>Euteleostomi</taxon>
        <taxon>Actinopterygii</taxon>
        <taxon>Neopterygii</taxon>
        <taxon>Teleostei</taxon>
        <taxon>Neoteleostei</taxon>
        <taxon>Acanthomorphata</taxon>
        <taxon>Ovalentaria</taxon>
        <taxon>Cichlomorphae</taxon>
        <taxon>Cichliformes</taxon>
        <taxon>Cichlidae</taxon>
        <taxon>African cichlids</taxon>
        <taxon>Pseudocrenilabrinae</taxon>
        <taxon>Haplochromini</taxon>
        <taxon>Astatotilapia</taxon>
    </lineage>
</organism>
<reference evidence="4" key="1">
    <citation type="submission" date="2018-05" db="EMBL/GenBank/DDBJ databases">
        <authorList>
            <person name="Datahose"/>
        </authorList>
    </citation>
    <scope>NUCLEOTIDE SEQUENCE</scope>
</reference>
<dbReference type="InterPro" id="IPR009538">
    <property type="entry name" value="PV-1"/>
</dbReference>
<dbReference type="GeneTree" id="ENSGT00390000006166"/>
<keyword evidence="3" id="KW-0472">Membrane</keyword>
<evidence type="ECO:0000256" key="2">
    <source>
        <dbReference type="SAM" id="MobiDB-lite"/>
    </source>
</evidence>
<dbReference type="PANTHER" id="PTHR21687">
    <property type="entry name" value="PLASMALEMMA VESICLE-ASSOCIATED PROTEIN"/>
    <property type="match status" value="1"/>
</dbReference>
<feature type="compositionally biased region" description="Polar residues" evidence="2">
    <location>
        <begin position="399"/>
        <end position="409"/>
    </location>
</feature>
<dbReference type="GO" id="GO:0043114">
    <property type="term" value="P:regulation of vascular permeability"/>
    <property type="evidence" value="ECO:0007669"/>
    <property type="project" value="Ensembl"/>
</dbReference>
<keyword evidence="3" id="KW-0812">Transmembrane</keyword>
<dbReference type="AlphaFoldDB" id="A0A3P8PKV7"/>
<accession>A0A3P8PKV7</accession>
<dbReference type="PANTHER" id="PTHR21687:SF6">
    <property type="entry name" value="PLASMALEMMA VESICLE-ASSOCIATED PROTEIN"/>
    <property type="match status" value="1"/>
</dbReference>
<dbReference type="Bgee" id="ENSACLG00000012060">
    <property type="expression patterns" value="Expressed in zone of skin and 5 other cell types or tissues"/>
</dbReference>
<evidence type="ECO:0000256" key="1">
    <source>
        <dbReference type="SAM" id="Coils"/>
    </source>
</evidence>
<evidence type="ECO:0000313" key="5">
    <source>
        <dbReference type="Proteomes" id="UP000265100"/>
    </source>
</evidence>
<dbReference type="Ensembl" id="ENSACLT00000018063.2">
    <property type="protein sequence ID" value="ENSACLP00000017643.2"/>
    <property type="gene ID" value="ENSACLG00000012060.2"/>
</dbReference>
<reference evidence="4" key="2">
    <citation type="submission" date="2025-08" db="UniProtKB">
        <authorList>
            <consortium name="Ensembl"/>
        </authorList>
    </citation>
    <scope>IDENTIFICATION</scope>
</reference>
<proteinExistence type="predicted"/>
<sequence>MYSSSYSRAKLSPGVRHLNKSKAKSCGYYMRIVFLFSSLIQSLIIVSLVLFVIYGQPEKTAADKRVKELELGFNKLSDNNIELRKEKSKLEAQLKARAEERAALEKEMAKQQIDANKTEQDLKKKSVSSLPRWSPVQENIIVNQMSLCVFSSQEDCNRLLNLARRPLPPIQPHITRSSTSSELSNLKRLYDQQEAKLDVVNSNFTQTVQNLRDELDTAVKDRTRLNDEVVELRRDNTFLREQHALYTSKCKEDFANSLEGITTVTREFLDRINKLFPHQLTFHLTCSSQREHMDKIKNSCTNLSRDVENKFQVYLDNVGKMVSEIQEKSSQLEVKNKHLISDFEECQRNHSEFVEKTSKQSQIAQKAHDDKVEKLLQEKEELRQQLSNMKPGAKPAGFQASSLQGRHTPTNWTSVGITGIFKAPTVK</sequence>
<dbReference type="GO" id="GO:0007219">
    <property type="term" value="P:Notch signaling pathway"/>
    <property type="evidence" value="ECO:0007669"/>
    <property type="project" value="Ensembl"/>
</dbReference>
<evidence type="ECO:0000256" key="3">
    <source>
        <dbReference type="SAM" id="Phobius"/>
    </source>
</evidence>
<feature type="region of interest" description="Disordered" evidence="2">
    <location>
        <begin position="387"/>
        <end position="409"/>
    </location>
</feature>
<dbReference type="Pfam" id="PF06637">
    <property type="entry name" value="PV-1"/>
    <property type="match status" value="1"/>
</dbReference>